<dbReference type="AlphaFoldDB" id="A0A1Q9GJ83"/>
<name>A0A1Q9GJ83_9GAMM</name>
<dbReference type="CDD" id="cd00761">
    <property type="entry name" value="Glyco_tranf_GTA_type"/>
    <property type="match status" value="1"/>
</dbReference>
<dbReference type="STRING" id="1903952.BIT28_14035"/>
<dbReference type="Pfam" id="PF00535">
    <property type="entry name" value="Glycos_transf_2"/>
    <property type="match status" value="1"/>
</dbReference>
<protein>
    <submittedName>
        <fullName evidence="2">Glycosyl transferase</fullName>
    </submittedName>
</protein>
<keyword evidence="3" id="KW-1185">Reference proteome</keyword>
<dbReference type="InterPro" id="IPR001173">
    <property type="entry name" value="Glyco_trans_2-like"/>
</dbReference>
<dbReference type="InterPro" id="IPR029044">
    <property type="entry name" value="Nucleotide-diphossugar_trans"/>
</dbReference>
<dbReference type="PANTHER" id="PTHR22916:SF3">
    <property type="entry name" value="UDP-GLCNAC:BETAGAL BETA-1,3-N-ACETYLGLUCOSAMINYLTRANSFERASE-LIKE PROTEIN 1"/>
    <property type="match status" value="1"/>
</dbReference>
<evidence type="ECO:0000259" key="1">
    <source>
        <dbReference type="Pfam" id="PF00535"/>
    </source>
</evidence>
<evidence type="ECO:0000313" key="3">
    <source>
        <dbReference type="Proteomes" id="UP000186905"/>
    </source>
</evidence>
<dbReference type="EMBL" id="MJIL01000083">
    <property type="protein sequence ID" value="OLQ74528.1"/>
    <property type="molecule type" value="Genomic_DNA"/>
</dbReference>
<comment type="caution">
    <text evidence="2">The sequence shown here is derived from an EMBL/GenBank/DDBJ whole genome shotgun (WGS) entry which is preliminary data.</text>
</comment>
<dbReference type="OrthoDB" id="9802649at2"/>
<sequence length="317" mass="36320">MDKVSVVIPTYNCLPYLPKAIESVLAQDYKNIELLIVNDNSSDGTDKYLATLSKTHNNIIVINTDGVGAASARNIAIKQSSGHYVAFLDADDCWYSGKVSEQVRVHQENKHLGMTFTNYDHLNENNELIIDCLAYWNKYNSDQNTVHFFDNPLNDIFANNIIGTSTVMINKAVFQKIGFFNEEMSYCEDWHFWLKVCEHFDVALLKHSYTGYLMRAGSITQTDSKRWNNLLSVSEVISHYQDRNTSISKKSLSQARARLQEGYADYFRTKGDIYTALLHDFHSLLIDPQTRRVKHTLGDMKKCLMPSQKHKQSVPIK</sequence>
<reference evidence="2 3" key="1">
    <citation type="submission" date="2016-09" db="EMBL/GenBank/DDBJ databases">
        <title>Photobacterium proteolyticum sp. nov. a protease producing bacterium isolated from ocean sediments of Laizhou Bay.</title>
        <authorList>
            <person name="Li Y."/>
        </authorList>
    </citation>
    <scope>NUCLEOTIDE SEQUENCE [LARGE SCALE GENOMIC DNA]</scope>
    <source>
        <strain evidence="2 3">13-12</strain>
    </source>
</reference>
<organism evidence="2 3">
    <name type="scientific">Photobacterium proteolyticum</name>
    <dbReference type="NCBI Taxonomy" id="1903952"/>
    <lineage>
        <taxon>Bacteria</taxon>
        <taxon>Pseudomonadati</taxon>
        <taxon>Pseudomonadota</taxon>
        <taxon>Gammaproteobacteria</taxon>
        <taxon>Vibrionales</taxon>
        <taxon>Vibrionaceae</taxon>
        <taxon>Photobacterium</taxon>
    </lineage>
</organism>
<dbReference type="Gene3D" id="3.90.550.10">
    <property type="entry name" value="Spore Coat Polysaccharide Biosynthesis Protein SpsA, Chain A"/>
    <property type="match status" value="1"/>
</dbReference>
<accession>A0A1Q9GJ83</accession>
<proteinExistence type="predicted"/>
<feature type="domain" description="Glycosyltransferase 2-like" evidence="1">
    <location>
        <begin position="5"/>
        <end position="128"/>
    </location>
</feature>
<gene>
    <name evidence="2" type="ORF">BIT28_14035</name>
</gene>
<keyword evidence="2" id="KW-0808">Transferase</keyword>
<dbReference type="RefSeq" id="WP_075765615.1">
    <property type="nucleotide sequence ID" value="NZ_MJIL01000083.1"/>
</dbReference>
<evidence type="ECO:0000313" key="2">
    <source>
        <dbReference type="EMBL" id="OLQ74528.1"/>
    </source>
</evidence>
<dbReference type="SUPFAM" id="SSF53448">
    <property type="entry name" value="Nucleotide-diphospho-sugar transferases"/>
    <property type="match status" value="1"/>
</dbReference>
<dbReference type="PANTHER" id="PTHR22916">
    <property type="entry name" value="GLYCOSYLTRANSFERASE"/>
    <property type="match status" value="1"/>
</dbReference>
<dbReference type="GO" id="GO:0016758">
    <property type="term" value="F:hexosyltransferase activity"/>
    <property type="evidence" value="ECO:0007669"/>
    <property type="project" value="UniProtKB-ARBA"/>
</dbReference>
<dbReference type="Proteomes" id="UP000186905">
    <property type="component" value="Unassembled WGS sequence"/>
</dbReference>